<dbReference type="SUPFAM" id="SSF53335">
    <property type="entry name" value="S-adenosyl-L-methionine-dependent methyltransferases"/>
    <property type="match status" value="1"/>
</dbReference>
<feature type="region of interest" description="Disordered" evidence="12">
    <location>
        <begin position="92"/>
        <end position="120"/>
    </location>
</feature>
<evidence type="ECO:0000256" key="3">
    <source>
        <dbReference type="ARBA" id="ARBA00022603"/>
    </source>
</evidence>
<keyword evidence="8" id="KW-0496">Mitochondrion</keyword>
<comment type="similarity">
    <text evidence="11">Belongs to the class I-like SAM-binding methyltransferase superfamily. RsmB/NOP family.</text>
</comment>
<evidence type="ECO:0000256" key="12">
    <source>
        <dbReference type="SAM" id="MobiDB-lite"/>
    </source>
</evidence>
<dbReference type="RefSeq" id="XP_015663274.1">
    <property type="nucleotide sequence ID" value="XM_015797754.1"/>
</dbReference>
<dbReference type="InterPro" id="IPR049560">
    <property type="entry name" value="MeTrfase_RsmB-F_NOP2_cat"/>
</dbReference>
<dbReference type="VEuPathDB" id="TriTrypDB:LpyrH10_02_2810"/>
<dbReference type="GO" id="GO:0005762">
    <property type="term" value="C:mitochondrial large ribosomal subunit"/>
    <property type="evidence" value="ECO:0007669"/>
    <property type="project" value="TreeGrafter"/>
</dbReference>
<feature type="region of interest" description="Disordered" evidence="12">
    <location>
        <begin position="372"/>
        <end position="395"/>
    </location>
</feature>
<gene>
    <name evidence="14" type="ORF">ABB37_01307</name>
</gene>
<dbReference type="OMA" id="YFHCNEY"/>
<evidence type="ECO:0000256" key="2">
    <source>
        <dbReference type="ARBA" id="ARBA00022552"/>
    </source>
</evidence>
<dbReference type="RefSeq" id="XP_015663275.1">
    <property type="nucleotide sequence ID" value="XM_015797755.1"/>
</dbReference>
<protein>
    <recommendedName>
        <fullName evidence="9">NOL1/NOP2/Sun domain family member 4</fullName>
    </recommendedName>
</protein>
<dbReference type="PROSITE" id="PS51686">
    <property type="entry name" value="SAM_MT_RSMB_NOP"/>
    <property type="match status" value="1"/>
</dbReference>
<dbReference type="PRINTS" id="PR02008">
    <property type="entry name" value="RCMTFAMILY"/>
</dbReference>
<evidence type="ECO:0000256" key="1">
    <source>
        <dbReference type="ARBA" id="ARBA00004173"/>
    </source>
</evidence>
<evidence type="ECO:0000313" key="15">
    <source>
        <dbReference type="Proteomes" id="UP000037923"/>
    </source>
</evidence>
<evidence type="ECO:0000256" key="5">
    <source>
        <dbReference type="ARBA" id="ARBA00022691"/>
    </source>
</evidence>
<keyword evidence="5 11" id="KW-0949">S-adenosyl-L-methionine</keyword>
<feature type="binding site" evidence="11">
    <location>
        <position position="230"/>
    </location>
    <ligand>
        <name>S-adenosyl-L-methionine</name>
        <dbReference type="ChEBI" id="CHEBI:59789"/>
    </ligand>
</feature>
<evidence type="ECO:0000259" key="13">
    <source>
        <dbReference type="PROSITE" id="PS51686"/>
    </source>
</evidence>
<proteinExistence type="inferred from homology"/>
<dbReference type="Proteomes" id="UP000037923">
    <property type="component" value="Unassembled WGS sequence"/>
</dbReference>
<feature type="active site" description="Nucleophile" evidence="11">
    <location>
        <position position="287"/>
    </location>
</feature>
<reference evidence="14 15" key="1">
    <citation type="submission" date="2015-07" db="EMBL/GenBank/DDBJ databases">
        <title>High-quality genome of monoxenous trypanosomatid Leptomonas pyrrhocoris.</title>
        <authorList>
            <person name="Flegontov P."/>
            <person name="Butenko A."/>
            <person name="Firsov S."/>
            <person name="Vlcek C."/>
            <person name="Logacheva M.D."/>
            <person name="Field M."/>
            <person name="Filatov D."/>
            <person name="Flegontova O."/>
            <person name="Gerasimov E."/>
            <person name="Jackson A.P."/>
            <person name="Kelly S."/>
            <person name="Opperdoes F."/>
            <person name="O'Reilly A."/>
            <person name="Votypka J."/>
            <person name="Yurchenko V."/>
            <person name="Lukes J."/>
        </authorList>
    </citation>
    <scope>NUCLEOTIDE SEQUENCE [LARGE SCALE GENOMIC DNA]</scope>
    <source>
        <strain evidence="14">H10</strain>
    </source>
</reference>
<dbReference type="Pfam" id="PF01189">
    <property type="entry name" value="Methyltr_RsmB-F"/>
    <property type="match status" value="1"/>
</dbReference>
<dbReference type="GO" id="GO:0008173">
    <property type="term" value="F:RNA methyltransferase activity"/>
    <property type="evidence" value="ECO:0007669"/>
    <property type="project" value="InterPro"/>
</dbReference>
<dbReference type="InterPro" id="IPR023267">
    <property type="entry name" value="RCMT"/>
</dbReference>
<feature type="region of interest" description="Disordered" evidence="12">
    <location>
        <begin position="1"/>
        <end position="30"/>
    </location>
</feature>
<keyword evidence="2" id="KW-0698">rRNA processing</keyword>
<comment type="caution">
    <text evidence="14">The sequence shown here is derived from an EMBL/GenBank/DDBJ whole genome shotgun (WGS) entry which is preliminary data.</text>
</comment>
<organism evidence="14 15">
    <name type="scientific">Leptomonas pyrrhocoris</name>
    <name type="common">Firebug parasite</name>
    <dbReference type="NCBI Taxonomy" id="157538"/>
    <lineage>
        <taxon>Eukaryota</taxon>
        <taxon>Discoba</taxon>
        <taxon>Euglenozoa</taxon>
        <taxon>Kinetoplastea</taxon>
        <taxon>Metakinetoplastina</taxon>
        <taxon>Trypanosomatida</taxon>
        <taxon>Trypanosomatidae</taxon>
        <taxon>Leishmaniinae</taxon>
        <taxon>Leptomonas</taxon>
    </lineage>
</organism>
<feature type="compositionally biased region" description="Basic and acidic residues" evidence="12">
    <location>
        <begin position="110"/>
        <end position="120"/>
    </location>
</feature>
<evidence type="ECO:0000256" key="10">
    <source>
        <dbReference type="ARBA" id="ARBA00049302"/>
    </source>
</evidence>
<dbReference type="PANTHER" id="PTHR22808">
    <property type="entry name" value="NCL1 YEAST -RELATED NOL1/NOP2/FMU SUN DOMAIN-CONTAINING"/>
    <property type="match status" value="1"/>
</dbReference>
<comment type="caution">
    <text evidence="11">Lacks conserved residue(s) required for the propagation of feature annotation.</text>
</comment>
<dbReference type="Gene3D" id="6.20.240.40">
    <property type="match status" value="1"/>
</dbReference>
<evidence type="ECO:0000256" key="6">
    <source>
        <dbReference type="ARBA" id="ARBA00022884"/>
    </source>
</evidence>
<feature type="binding site" evidence="11">
    <location>
        <begin position="160"/>
        <end position="166"/>
    </location>
    <ligand>
        <name>S-adenosyl-L-methionine</name>
        <dbReference type="ChEBI" id="CHEBI:59789"/>
    </ligand>
</feature>
<dbReference type="OrthoDB" id="427002at2759"/>
<dbReference type="Gene3D" id="3.40.50.150">
    <property type="entry name" value="Vaccinia Virus protein VP39"/>
    <property type="match status" value="1"/>
</dbReference>
<evidence type="ECO:0000256" key="8">
    <source>
        <dbReference type="ARBA" id="ARBA00023128"/>
    </source>
</evidence>
<dbReference type="GO" id="GO:0003723">
    <property type="term" value="F:RNA binding"/>
    <property type="evidence" value="ECO:0007669"/>
    <property type="project" value="UniProtKB-UniRule"/>
</dbReference>
<evidence type="ECO:0000256" key="7">
    <source>
        <dbReference type="ARBA" id="ARBA00022946"/>
    </source>
</evidence>
<keyword evidence="6 11" id="KW-0694">RNA-binding</keyword>
<keyword evidence="4 11" id="KW-0808">Transferase</keyword>
<dbReference type="InterPro" id="IPR029063">
    <property type="entry name" value="SAM-dependent_MTases_sf"/>
</dbReference>
<keyword evidence="15" id="KW-1185">Reference proteome</keyword>
<comment type="catalytic activity">
    <reaction evidence="10">
        <text>a cytidine in rRNA + S-adenosyl-L-methionine = a 5-methylcytidine in rRNA + S-adenosyl-L-homocysteine + H(+)</text>
        <dbReference type="Rhea" id="RHEA:61484"/>
        <dbReference type="Rhea" id="RHEA-COMP:15836"/>
        <dbReference type="Rhea" id="RHEA-COMP:15837"/>
        <dbReference type="ChEBI" id="CHEBI:15378"/>
        <dbReference type="ChEBI" id="CHEBI:57856"/>
        <dbReference type="ChEBI" id="CHEBI:59789"/>
        <dbReference type="ChEBI" id="CHEBI:74483"/>
        <dbReference type="ChEBI" id="CHEBI:82748"/>
    </reaction>
</comment>
<dbReference type="AlphaFoldDB" id="A0A0N0DZ37"/>
<feature type="compositionally biased region" description="Basic residues" evidence="12">
    <location>
        <begin position="21"/>
        <end position="30"/>
    </location>
</feature>
<dbReference type="PANTHER" id="PTHR22808:SF3">
    <property type="entry name" value="5-METHYLCYTOSINE RRNA METHYLTRANSFERASE NSUN4"/>
    <property type="match status" value="1"/>
</dbReference>
<feature type="domain" description="SAM-dependent MTase RsmB/NOP-type" evidence="13">
    <location>
        <begin position="53"/>
        <end position="368"/>
    </location>
</feature>
<dbReference type="EMBL" id="LGTL01000002">
    <property type="protein sequence ID" value="KPA84835.1"/>
    <property type="molecule type" value="Genomic_DNA"/>
</dbReference>
<dbReference type="FunFam" id="3.40.50.150:FF:000661">
    <property type="entry name" value="NOL1/NOP2/sun family, putative"/>
    <property type="match status" value="1"/>
</dbReference>
<keyword evidence="3 11" id="KW-0489">Methyltransferase</keyword>
<sequence length="395" mass="42955">MPPRGTGRGRGRSGAVTSHPKGAHTKNKPIKPRTFEEYYSEIYGERWPTLRAAMTVVPRKVALWNRFSQVPFEEATRGLVRVDARSLTQAFQPASVAGKEHSQETTISSESKEDGPEDSIIDKPPIDAFGIKAYYLMDYASAYVVEQLQVGSFDKVLDMCAAPGGKSIAIAQFLSPDGSLSCNETRADRCARLRRNLQEHIPVNYVPWQATQRDAQTWYDPAAYTRVLVDAPCSSERHLLQQSRGAPLSLGEWCEETTMELAALQRVLLLRAVETCAVGGRVVYSTCSISPLENGGVISEVLRRTRCQVRVVKTSSCTSSAAAAGATSAAEGPSPPPVLGEATAYGRLLLPDTTDGWGPMFYCVLEKIGEHKRMGSSSSEDESDGDETSTGGERA</sequence>
<dbReference type="EMBL" id="LGTL01000002">
    <property type="protein sequence ID" value="KPA84836.1"/>
    <property type="molecule type" value="Genomic_DNA"/>
</dbReference>
<feature type="binding site" evidence="11">
    <location>
        <position position="184"/>
    </location>
    <ligand>
        <name>S-adenosyl-L-methionine</name>
        <dbReference type="ChEBI" id="CHEBI:59789"/>
    </ligand>
</feature>
<evidence type="ECO:0000313" key="14">
    <source>
        <dbReference type="EMBL" id="KPA84835.1"/>
    </source>
</evidence>
<dbReference type="GeneID" id="26901602"/>
<name>A0A0N0DZ37_LEPPY</name>
<dbReference type="GO" id="GO:0031167">
    <property type="term" value="P:rRNA methylation"/>
    <property type="evidence" value="ECO:0007669"/>
    <property type="project" value="TreeGrafter"/>
</dbReference>
<evidence type="ECO:0000256" key="9">
    <source>
        <dbReference type="ARBA" id="ARBA00042050"/>
    </source>
</evidence>
<evidence type="ECO:0000256" key="4">
    <source>
        <dbReference type="ARBA" id="ARBA00022679"/>
    </source>
</evidence>
<evidence type="ECO:0000256" key="11">
    <source>
        <dbReference type="PROSITE-ProRule" id="PRU01023"/>
    </source>
</evidence>
<keyword evidence="7" id="KW-0809">Transit peptide</keyword>
<dbReference type="InterPro" id="IPR001678">
    <property type="entry name" value="MeTrfase_RsmB-F_NOP2_dom"/>
</dbReference>
<comment type="subcellular location">
    <subcellularLocation>
        <location evidence="1">Mitochondrion</location>
    </subcellularLocation>
</comment>
<accession>A0A0N0DZ37</accession>